<organism evidence="3 4">
    <name type="scientific">Nocardiopsis algeriensis</name>
    <dbReference type="NCBI Taxonomy" id="1478215"/>
    <lineage>
        <taxon>Bacteria</taxon>
        <taxon>Bacillati</taxon>
        <taxon>Actinomycetota</taxon>
        <taxon>Actinomycetes</taxon>
        <taxon>Streptosporangiales</taxon>
        <taxon>Nocardiopsidaceae</taxon>
        <taxon>Nocardiopsis</taxon>
    </lineage>
</organism>
<evidence type="ECO:0000259" key="2">
    <source>
        <dbReference type="Pfam" id="PF02517"/>
    </source>
</evidence>
<keyword evidence="1" id="KW-0472">Membrane</keyword>
<comment type="caution">
    <text evidence="3">The sequence shown here is derived from an EMBL/GenBank/DDBJ whole genome shotgun (WGS) entry which is preliminary data.</text>
</comment>
<dbReference type="AlphaFoldDB" id="A0A841IJM9"/>
<feature type="transmembrane region" description="Helical" evidence="1">
    <location>
        <begin position="212"/>
        <end position="228"/>
    </location>
</feature>
<name>A0A841IJM9_9ACTN</name>
<dbReference type="GO" id="GO:0004175">
    <property type="term" value="F:endopeptidase activity"/>
    <property type="evidence" value="ECO:0007669"/>
    <property type="project" value="UniProtKB-ARBA"/>
</dbReference>
<dbReference type="Pfam" id="PF02517">
    <property type="entry name" value="Rce1-like"/>
    <property type="match status" value="1"/>
</dbReference>
<keyword evidence="4" id="KW-1185">Reference proteome</keyword>
<dbReference type="RefSeq" id="WP_343064888.1">
    <property type="nucleotide sequence ID" value="NZ_JACHJO010000002.1"/>
</dbReference>
<feature type="transmembrane region" description="Helical" evidence="1">
    <location>
        <begin position="114"/>
        <end position="136"/>
    </location>
</feature>
<dbReference type="GO" id="GO:0080120">
    <property type="term" value="P:CAAX-box protein maturation"/>
    <property type="evidence" value="ECO:0007669"/>
    <property type="project" value="UniProtKB-ARBA"/>
</dbReference>
<gene>
    <name evidence="3" type="ORF">FHS13_000805</name>
</gene>
<keyword evidence="3" id="KW-0378">Hydrolase</keyword>
<feature type="transmembrane region" description="Helical" evidence="1">
    <location>
        <begin position="234"/>
        <end position="252"/>
    </location>
</feature>
<feature type="transmembrane region" description="Helical" evidence="1">
    <location>
        <begin position="259"/>
        <end position="279"/>
    </location>
</feature>
<accession>A0A841IJM9</accession>
<keyword evidence="1" id="KW-1133">Transmembrane helix</keyword>
<proteinExistence type="predicted"/>
<evidence type="ECO:0000256" key="1">
    <source>
        <dbReference type="SAM" id="Phobius"/>
    </source>
</evidence>
<dbReference type="Proteomes" id="UP000536604">
    <property type="component" value="Unassembled WGS sequence"/>
</dbReference>
<feature type="domain" description="CAAX prenyl protease 2/Lysostaphin resistance protein A-like" evidence="2">
    <location>
        <begin position="162"/>
        <end position="267"/>
    </location>
</feature>
<evidence type="ECO:0000313" key="4">
    <source>
        <dbReference type="Proteomes" id="UP000536604"/>
    </source>
</evidence>
<dbReference type="EMBL" id="JACHJO010000002">
    <property type="protein sequence ID" value="MBB6118873.1"/>
    <property type="molecule type" value="Genomic_DNA"/>
</dbReference>
<feature type="transmembrane region" description="Helical" evidence="1">
    <location>
        <begin position="156"/>
        <end position="175"/>
    </location>
</feature>
<evidence type="ECO:0000313" key="3">
    <source>
        <dbReference type="EMBL" id="MBB6118873.1"/>
    </source>
</evidence>
<keyword evidence="1" id="KW-0812">Transmembrane</keyword>
<dbReference type="GO" id="GO:0006508">
    <property type="term" value="P:proteolysis"/>
    <property type="evidence" value="ECO:0007669"/>
    <property type="project" value="UniProtKB-KW"/>
</dbReference>
<protein>
    <submittedName>
        <fullName evidence="3">Membrane protease YdiL (CAAX protease family)</fullName>
    </submittedName>
</protein>
<feature type="transmembrane region" description="Helical" evidence="1">
    <location>
        <begin position="299"/>
        <end position="322"/>
    </location>
</feature>
<sequence>MRTSQFTPAEIPGGEFYHRLGRTRHYRWWTLPLTLLAFAVLLFFLGVGIALATTLVSVLGGNSLISDSPLSEIGQLAFGLLSVALLAPIVLFLVRVVQWRRTGTLLSVEGRVRWRWLGLCTALAIPPAAVCAAAFLLLAELLRPELVPNEDAGGKVVFAAVMAVVLLLVPFQTAAEEITTRGLFMQMVGALGPRPGEPGGDGAAARVLRSPFTAVTASGVLFAAVYAATHPGDLWTTASLAVFGLAMSWLTWYTGGLEAAIGLHMVAGLIQFTLCAFEGRTAEIGTGAVVGAGLPLGSGTPLVLLLTFAQTALYAIAVLWAARRRNVRRVSARS</sequence>
<feature type="transmembrane region" description="Helical" evidence="1">
    <location>
        <begin position="73"/>
        <end position="94"/>
    </location>
</feature>
<feature type="transmembrane region" description="Helical" evidence="1">
    <location>
        <begin position="28"/>
        <end position="53"/>
    </location>
</feature>
<keyword evidence="3" id="KW-0645">Protease</keyword>
<dbReference type="InterPro" id="IPR003675">
    <property type="entry name" value="Rce1/LyrA-like_dom"/>
</dbReference>
<reference evidence="3 4" key="1">
    <citation type="submission" date="2020-08" db="EMBL/GenBank/DDBJ databases">
        <title>Genomic Encyclopedia of Type Strains, Phase III (KMG-III): the genomes of soil and plant-associated and newly described type strains.</title>
        <authorList>
            <person name="Whitman W."/>
        </authorList>
    </citation>
    <scope>NUCLEOTIDE SEQUENCE [LARGE SCALE GENOMIC DNA]</scope>
    <source>
        <strain evidence="3 4">CECT 8712</strain>
    </source>
</reference>